<accession>A0A948W6N5</accession>
<dbReference type="Pfam" id="PF03334">
    <property type="entry name" value="PhaG_MnhG_YufB"/>
    <property type="match status" value="1"/>
</dbReference>
<reference evidence="2" key="1">
    <citation type="submission" date="2021-05" db="EMBL/GenBank/DDBJ databases">
        <title>Energy efficiency and biological interactions define the core microbiome of deep oligotrophic groundwater.</title>
        <authorList>
            <person name="Mehrshad M."/>
            <person name="Lopez-Fernandez M."/>
            <person name="Bell E."/>
            <person name="Bernier-Latmani R."/>
            <person name="Bertilsson S."/>
            <person name="Dopson M."/>
        </authorList>
    </citation>
    <scope>NUCLEOTIDE SEQUENCE</scope>
    <source>
        <strain evidence="2">Modern_marine.mb.64</strain>
    </source>
</reference>
<evidence type="ECO:0000313" key="2">
    <source>
        <dbReference type="EMBL" id="MBU2690836.1"/>
    </source>
</evidence>
<keyword evidence="1" id="KW-0472">Membrane</keyword>
<feature type="transmembrane region" description="Helical" evidence="1">
    <location>
        <begin position="39"/>
        <end position="58"/>
    </location>
</feature>
<dbReference type="GO" id="GO:0015385">
    <property type="term" value="F:sodium:proton antiporter activity"/>
    <property type="evidence" value="ECO:0007669"/>
    <property type="project" value="TreeGrafter"/>
</dbReference>
<dbReference type="InterPro" id="IPR005133">
    <property type="entry name" value="PhaG_MnhG_YufB"/>
</dbReference>
<dbReference type="PANTHER" id="PTHR34703">
    <property type="entry name" value="ANTIPORTER SUBUNIT MNHG2-RELATED"/>
    <property type="match status" value="1"/>
</dbReference>
<evidence type="ECO:0000313" key="3">
    <source>
        <dbReference type="Proteomes" id="UP000777784"/>
    </source>
</evidence>
<proteinExistence type="predicted"/>
<keyword evidence="1" id="KW-0812">Transmembrane</keyword>
<dbReference type="Proteomes" id="UP000777784">
    <property type="component" value="Unassembled WGS sequence"/>
</dbReference>
<gene>
    <name evidence="2" type="primary">mnhG</name>
    <name evidence="2" type="ORF">KJ970_07885</name>
</gene>
<protein>
    <submittedName>
        <fullName evidence="2">Monovalent cation/H(+) antiporter subunit G</fullName>
    </submittedName>
</protein>
<evidence type="ECO:0000256" key="1">
    <source>
        <dbReference type="SAM" id="Phobius"/>
    </source>
</evidence>
<name>A0A948W6N5_UNCEI</name>
<comment type="caution">
    <text evidence="2">The sequence shown here is derived from an EMBL/GenBank/DDBJ whole genome shotgun (WGS) entry which is preliminary data.</text>
</comment>
<feature type="transmembrane region" description="Helical" evidence="1">
    <location>
        <begin position="6"/>
        <end position="27"/>
    </location>
</feature>
<dbReference type="PANTHER" id="PTHR34703:SF1">
    <property type="entry name" value="ANTIPORTER SUBUNIT MNHG2-RELATED"/>
    <property type="match status" value="1"/>
</dbReference>
<dbReference type="EMBL" id="JAHJDP010000038">
    <property type="protein sequence ID" value="MBU2690836.1"/>
    <property type="molecule type" value="Genomic_DNA"/>
</dbReference>
<feature type="transmembrane region" description="Helical" evidence="1">
    <location>
        <begin position="64"/>
        <end position="87"/>
    </location>
</feature>
<sequence>MNILAVILIIGGVFFLTVGSLGVIRLPDFYSRTHAVGKSDTLGLLLAMAGLAIYHGWHIDSLKILLVAVFVGLSNPTASHALARAALRKGLAPWTRGGRT</sequence>
<organism evidence="2 3">
    <name type="scientific">Eiseniibacteriota bacterium</name>
    <dbReference type="NCBI Taxonomy" id="2212470"/>
    <lineage>
        <taxon>Bacteria</taxon>
        <taxon>Candidatus Eiseniibacteriota</taxon>
    </lineage>
</organism>
<dbReference type="NCBIfam" id="TIGR01300">
    <property type="entry name" value="CPA3_mnhG_phaG"/>
    <property type="match status" value="1"/>
</dbReference>
<dbReference type="AlphaFoldDB" id="A0A948W6N5"/>
<keyword evidence="1" id="KW-1133">Transmembrane helix</keyword>